<dbReference type="Pfam" id="PF05368">
    <property type="entry name" value="NmrA"/>
    <property type="match status" value="1"/>
</dbReference>
<keyword evidence="3" id="KW-0560">Oxidoreductase</keyword>
<accession>A0A6A6EQ67</accession>
<evidence type="ECO:0000256" key="1">
    <source>
        <dbReference type="ARBA" id="ARBA00005725"/>
    </source>
</evidence>
<sequence length="113" mass="12096">MVTVAIAGGTGSVGQTIKDALKENPKYNVIVLARKVPEAKDASVPVFAVDYNDTEVVTKILEKNNVHTVISTIQLITPDSGMSERNLVKSAAKSSPTKRFVASDWGVPTPSER</sequence>
<dbReference type="InterPro" id="IPR036291">
    <property type="entry name" value="NAD(P)-bd_dom_sf"/>
</dbReference>
<comment type="similarity">
    <text evidence="1">Belongs to the NmrA-type oxidoreductase family. Isoflavone reductase subfamily.</text>
</comment>
<evidence type="ECO:0000259" key="4">
    <source>
        <dbReference type="Pfam" id="PF05368"/>
    </source>
</evidence>
<dbReference type="Proteomes" id="UP000800200">
    <property type="component" value="Unassembled WGS sequence"/>
</dbReference>
<evidence type="ECO:0000256" key="3">
    <source>
        <dbReference type="ARBA" id="ARBA00023002"/>
    </source>
</evidence>
<dbReference type="PANTHER" id="PTHR47706">
    <property type="entry name" value="NMRA-LIKE FAMILY PROTEIN"/>
    <property type="match status" value="1"/>
</dbReference>
<evidence type="ECO:0000313" key="6">
    <source>
        <dbReference type="Proteomes" id="UP000800200"/>
    </source>
</evidence>
<keyword evidence="2" id="KW-0521">NADP</keyword>
<dbReference type="SUPFAM" id="SSF51735">
    <property type="entry name" value="NAD(P)-binding Rossmann-fold domains"/>
    <property type="match status" value="1"/>
</dbReference>
<dbReference type="PANTHER" id="PTHR47706:SF4">
    <property type="entry name" value="NMRA-LIKE DOMAIN-CONTAINING PROTEIN"/>
    <property type="match status" value="1"/>
</dbReference>
<evidence type="ECO:0000313" key="5">
    <source>
        <dbReference type="EMBL" id="KAF2193431.1"/>
    </source>
</evidence>
<reference evidence="5" key="1">
    <citation type="journal article" date="2020" name="Stud. Mycol.">
        <title>101 Dothideomycetes genomes: a test case for predicting lifestyles and emergence of pathogens.</title>
        <authorList>
            <person name="Haridas S."/>
            <person name="Albert R."/>
            <person name="Binder M."/>
            <person name="Bloem J."/>
            <person name="Labutti K."/>
            <person name="Salamov A."/>
            <person name="Andreopoulos B."/>
            <person name="Baker S."/>
            <person name="Barry K."/>
            <person name="Bills G."/>
            <person name="Bluhm B."/>
            <person name="Cannon C."/>
            <person name="Castanera R."/>
            <person name="Culley D."/>
            <person name="Daum C."/>
            <person name="Ezra D."/>
            <person name="Gonzalez J."/>
            <person name="Henrissat B."/>
            <person name="Kuo A."/>
            <person name="Liang C."/>
            <person name="Lipzen A."/>
            <person name="Lutzoni F."/>
            <person name="Magnuson J."/>
            <person name="Mondo S."/>
            <person name="Nolan M."/>
            <person name="Ohm R."/>
            <person name="Pangilinan J."/>
            <person name="Park H.-J."/>
            <person name="Ramirez L."/>
            <person name="Alfaro M."/>
            <person name="Sun H."/>
            <person name="Tritt A."/>
            <person name="Yoshinaga Y."/>
            <person name="Zwiers L.-H."/>
            <person name="Turgeon B."/>
            <person name="Goodwin S."/>
            <person name="Spatafora J."/>
            <person name="Crous P."/>
            <person name="Grigoriev I."/>
        </authorList>
    </citation>
    <scope>NUCLEOTIDE SEQUENCE</scope>
    <source>
        <strain evidence="5">CBS 207.26</strain>
    </source>
</reference>
<dbReference type="OrthoDB" id="419598at2759"/>
<dbReference type="EMBL" id="ML994613">
    <property type="protein sequence ID" value="KAF2193431.1"/>
    <property type="molecule type" value="Genomic_DNA"/>
</dbReference>
<dbReference type="AlphaFoldDB" id="A0A6A6EQ67"/>
<keyword evidence="6" id="KW-1185">Reference proteome</keyword>
<name>A0A6A6EQ67_9PEZI</name>
<organism evidence="5 6">
    <name type="scientific">Zopfia rhizophila CBS 207.26</name>
    <dbReference type="NCBI Taxonomy" id="1314779"/>
    <lineage>
        <taxon>Eukaryota</taxon>
        <taxon>Fungi</taxon>
        <taxon>Dikarya</taxon>
        <taxon>Ascomycota</taxon>
        <taxon>Pezizomycotina</taxon>
        <taxon>Dothideomycetes</taxon>
        <taxon>Dothideomycetes incertae sedis</taxon>
        <taxon>Zopfiaceae</taxon>
        <taxon>Zopfia</taxon>
    </lineage>
</organism>
<dbReference type="Gene3D" id="3.40.50.720">
    <property type="entry name" value="NAD(P)-binding Rossmann-like Domain"/>
    <property type="match status" value="1"/>
</dbReference>
<dbReference type="InterPro" id="IPR051609">
    <property type="entry name" value="NmrA/Isoflavone_reductase-like"/>
</dbReference>
<feature type="domain" description="NmrA-like" evidence="4">
    <location>
        <begin position="3"/>
        <end position="105"/>
    </location>
</feature>
<gene>
    <name evidence="5" type="ORF">K469DRAFT_550735</name>
</gene>
<evidence type="ECO:0000256" key="2">
    <source>
        <dbReference type="ARBA" id="ARBA00022857"/>
    </source>
</evidence>
<dbReference type="InterPro" id="IPR008030">
    <property type="entry name" value="NmrA-like"/>
</dbReference>
<protein>
    <recommendedName>
        <fullName evidence="4">NmrA-like domain-containing protein</fullName>
    </recommendedName>
</protein>
<dbReference type="GO" id="GO:0016491">
    <property type="term" value="F:oxidoreductase activity"/>
    <property type="evidence" value="ECO:0007669"/>
    <property type="project" value="UniProtKB-KW"/>
</dbReference>
<proteinExistence type="inferred from homology"/>